<dbReference type="HOGENOM" id="CLU_462912_0_0_10"/>
<dbReference type="Proteomes" id="UP000003053">
    <property type="component" value="Unassembled WGS sequence"/>
</dbReference>
<evidence type="ECO:0008006" key="4">
    <source>
        <dbReference type="Google" id="ProtNLM"/>
    </source>
</evidence>
<keyword evidence="1" id="KW-0732">Signal</keyword>
<dbReference type="RefSeq" id="WP_004570309.1">
    <property type="nucleotide sequence ID" value="NZ_CH724148.1"/>
</dbReference>
<evidence type="ECO:0000256" key="1">
    <source>
        <dbReference type="ARBA" id="ARBA00022729"/>
    </source>
</evidence>
<reference evidence="2 3" key="1">
    <citation type="submission" date="2006-02" db="EMBL/GenBank/DDBJ databases">
        <authorList>
            <person name="Murray A."/>
            <person name="Staley J."/>
            <person name="Ferriera S."/>
            <person name="Johnson J."/>
            <person name="Kravitz S."/>
            <person name="Halpern A."/>
            <person name="Remington K."/>
            <person name="Beeson K."/>
            <person name="Tran B."/>
            <person name="Rogers Y.-H."/>
            <person name="Friedman R."/>
            <person name="Venter J.C."/>
        </authorList>
    </citation>
    <scope>NUCLEOTIDE SEQUENCE [LARGE SCALE GENOMIC DNA]</scope>
    <source>
        <strain evidence="2 3">23-P</strain>
    </source>
</reference>
<sequence length="637" mass="70086">MKNLNLHNFFNIKWFAILSILVYLEINIQIQAQYISNNGAYITISDDTAVTINILENDTDATLLNKGTLNVSVLQNNGNTVGNGIYNITGDFTSTGTFFSASGNVYMNGTSAQKMDLGTATFYNLIINNTASVTLNSTQTMVTNMLTINATKKFKIEAAKSLTVTGTISNLGGTNGLILISNSSGMASLIHNTQNVPATVQRYISGAPEAYQFLSAPVSNQNISGSWNPIGTYGNGTGYDLYIYNEPTPCWTYQLNLTAMPTWAAIHPTLSFVKGKGYLYATQAPNPTKEFIGLLNNGNISYPITNESPDLTVKGFNFIGNPYAATIDWSAPTGWTRSDLLLATGGYNMWIWNPTANNYGVYNSNGGTGTNGVNQYIAPTQGFFIRAQNNGSIAMSNAIKVQTMGNTWLKEKNNSTKSSKTSHLKIKISSNEGYGSDEVLLQFGFPQNEAGALKLSSPNTDAPSVYFNYIDQDLSVRYLTDILENSRIPLQFKPGIVGKNREYSLQIDHAHAQDHLLLLEDKKMKIITDLKIRPTYEFKASEGDSEDRFVLHFQEITDSSLDVPVRVFYDGTKINIDLSFFDGPADIQVFDLLGRLLTSRKNAIATLHRLSVQQKQTVYIVAVSQNGKTHRKKVLVH</sequence>
<organism evidence="2 3">
    <name type="scientific">Polaribacter irgensii 23-P</name>
    <dbReference type="NCBI Taxonomy" id="313594"/>
    <lineage>
        <taxon>Bacteria</taxon>
        <taxon>Pseudomonadati</taxon>
        <taxon>Bacteroidota</taxon>
        <taxon>Flavobacteriia</taxon>
        <taxon>Flavobacteriales</taxon>
        <taxon>Flavobacteriaceae</taxon>
    </lineage>
</organism>
<accession>A4BZP8</accession>
<dbReference type="NCBIfam" id="TIGR04183">
    <property type="entry name" value="Por_Secre_tail"/>
    <property type="match status" value="1"/>
</dbReference>
<dbReference type="InterPro" id="IPR026444">
    <property type="entry name" value="Secre_tail"/>
</dbReference>
<dbReference type="AlphaFoldDB" id="A4BZP8"/>
<evidence type="ECO:0000313" key="3">
    <source>
        <dbReference type="Proteomes" id="UP000003053"/>
    </source>
</evidence>
<evidence type="ECO:0000313" key="2">
    <source>
        <dbReference type="EMBL" id="EAR12641.1"/>
    </source>
</evidence>
<proteinExistence type="predicted"/>
<dbReference type="eggNOG" id="COG2911">
    <property type="taxonomic scope" value="Bacteria"/>
</dbReference>
<dbReference type="OrthoDB" id="906679at2"/>
<protein>
    <recommendedName>
        <fullName evidence="4">Secretion system C-terminal sorting domain-containing protein</fullName>
    </recommendedName>
</protein>
<comment type="caution">
    <text evidence="2">The sequence shown here is derived from an EMBL/GenBank/DDBJ whole genome shotgun (WGS) entry which is preliminary data.</text>
</comment>
<dbReference type="STRING" id="313594.PI23P_08445"/>
<dbReference type="EMBL" id="AAOG01000002">
    <property type="protein sequence ID" value="EAR12641.1"/>
    <property type="molecule type" value="Genomic_DNA"/>
</dbReference>
<name>A4BZP8_9FLAO</name>
<keyword evidence="3" id="KW-1185">Reference proteome</keyword>
<gene>
    <name evidence="2" type="ORF">PI23P_08445</name>
</gene>
<dbReference type="NCBIfam" id="NF033708">
    <property type="entry name" value="T9SS_Cterm_ChiA"/>
    <property type="match status" value="1"/>
</dbReference>